<dbReference type="Proteomes" id="UP000006671">
    <property type="component" value="Unassembled WGS sequence"/>
</dbReference>
<feature type="transmembrane region" description="Helical" evidence="2">
    <location>
        <begin position="12"/>
        <end position="31"/>
    </location>
</feature>
<accession>D2VB13</accession>
<dbReference type="CDD" id="cd00519">
    <property type="entry name" value="Lipase_3"/>
    <property type="match status" value="1"/>
</dbReference>
<dbReference type="InParanoid" id="D2VB13"/>
<dbReference type="EMBL" id="GG738860">
    <property type="protein sequence ID" value="EFC46041.1"/>
    <property type="molecule type" value="Genomic_DNA"/>
</dbReference>
<keyword evidence="2" id="KW-1133">Transmembrane helix</keyword>
<dbReference type="InterPro" id="IPR002921">
    <property type="entry name" value="Fungal_lipase-type"/>
</dbReference>
<dbReference type="InterPro" id="IPR051218">
    <property type="entry name" value="Sec_MonoDiacylglyc_Lipase"/>
</dbReference>
<dbReference type="PANTHER" id="PTHR45856:SF24">
    <property type="entry name" value="FUNGAL LIPASE-LIKE DOMAIN-CONTAINING PROTEIN"/>
    <property type="match status" value="1"/>
</dbReference>
<dbReference type="Pfam" id="PF01764">
    <property type="entry name" value="Lipase_3"/>
    <property type="match status" value="1"/>
</dbReference>
<keyword evidence="5" id="KW-1185">Reference proteome</keyword>
<dbReference type="KEGG" id="ngr:NAEGRDRAFT_66051"/>
<dbReference type="Gene3D" id="3.40.50.1820">
    <property type="entry name" value="alpha/beta hydrolase"/>
    <property type="match status" value="1"/>
</dbReference>
<dbReference type="PANTHER" id="PTHR45856">
    <property type="entry name" value="ALPHA/BETA-HYDROLASES SUPERFAMILY PROTEIN"/>
    <property type="match status" value="1"/>
</dbReference>
<feature type="domain" description="Fungal lipase-type" evidence="3">
    <location>
        <begin position="317"/>
        <end position="447"/>
    </location>
</feature>
<dbReference type="RefSeq" id="XP_002678785.1">
    <property type="nucleotide sequence ID" value="XM_002678739.1"/>
</dbReference>
<organism evidence="5">
    <name type="scientific">Naegleria gruberi</name>
    <name type="common">Amoeba</name>
    <dbReference type="NCBI Taxonomy" id="5762"/>
    <lineage>
        <taxon>Eukaryota</taxon>
        <taxon>Discoba</taxon>
        <taxon>Heterolobosea</taxon>
        <taxon>Tetramitia</taxon>
        <taxon>Eutetramitia</taxon>
        <taxon>Vahlkampfiidae</taxon>
        <taxon>Naegleria</taxon>
    </lineage>
</organism>
<keyword evidence="1" id="KW-0175">Coiled coil</keyword>
<reference evidence="4 5" key="1">
    <citation type="journal article" date="2010" name="Cell">
        <title>The genome of Naegleria gruberi illuminates early eukaryotic versatility.</title>
        <authorList>
            <person name="Fritz-Laylin L.K."/>
            <person name="Prochnik S.E."/>
            <person name="Ginger M.L."/>
            <person name="Dacks J.B."/>
            <person name="Carpenter M.L."/>
            <person name="Field M.C."/>
            <person name="Kuo A."/>
            <person name="Paredez A."/>
            <person name="Chapman J."/>
            <person name="Pham J."/>
            <person name="Shu S."/>
            <person name="Neupane R."/>
            <person name="Cipriano M."/>
            <person name="Mancuso J."/>
            <person name="Tu H."/>
            <person name="Salamov A."/>
            <person name="Lindquist E."/>
            <person name="Shapiro H."/>
            <person name="Lucas S."/>
            <person name="Grigoriev I.V."/>
            <person name="Cande W.Z."/>
            <person name="Fulton C."/>
            <person name="Rokhsar D.S."/>
            <person name="Dawson S.C."/>
        </authorList>
    </citation>
    <scope>NUCLEOTIDE SEQUENCE [LARGE SCALE GENOMIC DNA]</scope>
    <source>
        <strain evidence="4 5">NEG-M</strain>
    </source>
</reference>
<protein>
    <submittedName>
        <fullName evidence="4">Predicted protein</fullName>
    </submittedName>
</protein>
<dbReference type="GO" id="GO:0006629">
    <property type="term" value="P:lipid metabolic process"/>
    <property type="evidence" value="ECO:0007669"/>
    <property type="project" value="InterPro"/>
</dbReference>
<evidence type="ECO:0000313" key="5">
    <source>
        <dbReference type="Proteomes" id="UP000006671"/>
    </source>
</evidence>
<feature type="coiled-coil region" evidence="1">
    <location>
        <begin position="111"/>
        <end position="138"/>
    </location>
</feature>
<gene>
    <name evidence="4" type="ORF">NAEGRDRAFT_66051</name>
</gene>
<keyword evidence="2" id="KW-0472">Membrane</keyword>
<name>D2VB13_NAEGR</name>
<keyword evidence="2" id="KW-0812">Transmembrane</keyword>
<sequence>MMEGRNLFSRCISIFLIVIGICCLFGSGTFVEGKFSFKSAISKVKNSVSNKIKQAERKIKDRIRQVKDVSFGKWKNIKQKAKKKLFDSVSKVSNKLKNRANKKKQLFMKYSSKIKQQAKKLKGKYKKLSNKLKNSKIVKKIKEKSQKFKKSKFGRKISSKIETTKQALRKAGKKIDKIFSPIKKSLKKVSQKIAKKALKELNKIGKKISETKGWKILKKQAKKLLHWKSGAKNDQTKGVTKLETLNGMNSNQKVTPKSSITAKSVELASEFSKANDNDAKSEALLKQQGYKPILEKDHKIEKIASKVWYNEKDKTLVVSYRGTDVNSVVDWGNNFDMKMKPAYFNGKYVGKVHSGFYKHYMKDRKEINKLINQYQKEGKVSKIVFTGHSKGGALSELAATDYKLNHKNNAAKIELITFGNPRVGDKEHAQIVNKNIKDFVRVVNMVDKNGNGPAQKDIVAQMPPQELGFAHAGNEVQIECEQGGYASCHGLDNYMKNLDPK</sequence>
<evidence type="ECO:0000313" key="4">
    <source>
        <dbReference type="EMBL" id="EFC46041.1"/>
    </source>
</evidence>
<dbReference type="SUPFAM" id="SSF53474">
    <property type="entry name" value="alpha/beta-Hydrolases"/>
    <property type="match status" value="1"/>
</dbReference>
<dbReference type="InterPro" id="IPR029058">
    <property type="entry name" value="AB_hydrolase_fold"/>
</dbReference>
<proteinExistence type="predicted"/>
<dbReference type="GeneID" id="8859353"/>
<evidence type="ECO:0000256" key="1">
    <source>
        <dbReference type="SAM" id="Coils"/>
    </source>
</evidence>
<dbReference type="VEuPathDB" id="AmoebaDB:NAEGRDRAFT_66051"/>
<evidence type="ECO:0000256" key="2">
    <source>
        <dbReference type="SAM" id="Phobius"/>
    </source>
</evidence>
<evidence type="ECO:0000259" key="3">
    <source>
        <dbReference type="Pfam" id="PF01764"/>
    </source>
</evidence>
<dbReference type="eggNOG" id="KOG4569">
    <property type="taxonomic scope" value="Eukaryota"/>
</dbReference>
<dbReference type="OrthoDB" id="2123913at2759"/>
<dbReference type="AlphaFoldDB" id="D2VB13"/>